<sequence>MKLIILDRDGVINRDSDAFVKSPDEWLPLPGSLEAIARLTQSGWTVVVATNQSGLARGLFDMDTLNAIHIKMRRKLAALGGSVDAIFLCPHGPDDGCQCRKPLPGMMHDIALRYDVDLDGVPAVGDSLRDLQASAAAGCAPWLVLTGNGEKTRAKGNLPAGTRICADLADVVDHLLQED</sequence>
<feature type="binding site" evidence="17">
    <location>
        <position position="126"/>
    </location>
    <ligand>
        <name>Mg(2+)</name>
        <dbReference type="ChEBI" id="CHEBI:18420"/>
    </ligand>
</feature>
<dbReference type="NCBIfam" id="NF006506">
    <property type="entry name" value="PRK08942.1"/>
    <property type="match status" value="1"/>
</dbReference>
<feature type="binding site" evidence="17">
    <location>
        <position position="91"/>
    </location>
    <ligand>
        <name>Zn(2+)</name>
        <dbReference type="ChEBI" id="CHEBI:29105"/>
    </ligand>
</feature>
<evidence type="ECO:0000256" key="14">
    <source>
        <dbReference type="PIRNR" id="PIRNR004682"/>
    </source>
</evidence>
<dbReference type="GO" id="GO:0005975">
    <property type="term" value="P:carbohydrate metabolic process"/>
    <property type="evidence" value="ECO:0007669"/>
    <property type="project" value="InterPro"/>
</dbReference>
<dbReference type="EC" id="3.1.3.-" evidence="14"/>
<dbReference type="Pfam" id="PF13242">
    <property type="entry name" value="Hydrolase_like"/>
    <property type="match status" value="1"/>
</dbReference>
<feature type="site" description="Contributes to substrate recognition" evidence="16">
    <location>
        <position position="100"/>
    </location>
</feature>
<dbReference type="GO" id="GO:0005737">
    <property type="term" value="C:cytoplasm"/>
    <property type="evidence" value="ECO:0007669"/>
    <property type="project" value="UniProtKB-SubCell"/>
</dbReference>
<dbReference type="SUPFAM" id="SSF56784">
    <property type="entry name" value="HAD-like"/>
    <property type="match status" value="1"/>
</dbReference>
<keyword evidence="11 17" id="KW-0460">Magnesium</keyword>
<reference evidence="19" key="1">
    <citation type="submission" date="2017-05" db="EMBL/GenBank/DDBJ databases">
        <title>Complete and WGS of Bordetella genogroups.</title>
        <authorList>
            <person name="Spilker T."/>
            <person name="Lipuma J."/>
        </authorList>
    </citation>
    <scope>NUCLEOTIDE SEQUENCE [LARGE SCALE GENOMIC DNA]</scope>
    <source>
        <strain evidence="19">AU6712</strain>
    </source>
</reference>
<keyword evidence="12 14" id="KW-0119">Carbohydrate metabolism</keyword>
<comment type="subcellular location">
    <subcellularLocation>
        <location evidence="4 14">Cytoplasm</location>
    </subcellularLocation>
</comment>
<keyword evidence="10 17" id="KW-0862">Zinc</keyword>
<dbReference type="OrthoDB" id="9781367at2"/>
<feature type="site" description="Stabilizes the phosphoryl group" evidence="16">
    <location>
        <position position="50"/>
    </location>
</feature>
<evidence type="ECO:0000256" key="2">
    <source>
        <dbReference type="ARBA" id="ARBA00001946"/>
    </source>
</evidence>
<evidence type="ECO:0000256" key="9">
    <source>
        <dbReference type="ARBA" id="ARBA00022801"/>
    </source>
</evidence>
<feature type="site" description="Stabilizes the phosphoryl group" evidence="16">
    <location>
        <position position="101"/>
    </location>
</feature>
<dbReference type="InterPro" id="IPR006549">
    <property type="entry name" value="HAD-SF_hydro_IIIA"/>
</dbReference>
<dbReference type="FunFam" id="3.40.50.1000:FF:000168">
    <property type="entry name" value="D,D-heptose 1,7-bisphosphate phosphatase"/>
    <property type="match status" value="1"/>
</dbReference>
<evidence type="ECO:0000256" key="17">
    <source>
        <dbReference type="PIRSR" id="PIRSR004682-4"/>
    </source>
</evidence>
<dbReference type="InterPro" id="IPR006543">
    <property type="entry name" value="Histidinol-phos"/>
</dbReference>
<keyword evidence="19" id="KW-1185">Reference proteome</keyword>
<evidence type="ECO:0000256" key="13">
    <source>
        <dbReference type="ARBA" id="ARBA00061616"/>
    </source>
</evidence>
<dbReference type="InterPro" id="IPR023214">
    <property type="entry name" value="HAD_sf"/>
</dbReference>
<keyword evidence="8 17" id="KW-0479">Metal-binding</keyword>
<dbReference type="GO" id="GO:0034200">
    <property type="term" value="F:D-glycero-beta-D-manno-heptose 1,7-bisphosphate 7-phosphatase activity"/>
    <property type="evidence" value="ECO:0007669"/>
    <property type="project" value="UniProtKB-EC"/>
</dbReference>
<dbReference type="CDD" id="cd07503">
    <property type="entry name" value="HAD_HisB-N"/>
    <property type="match status" value="1"/>
</dbReference>
<evidence type="ECO:0000256" key="6">
    <source>
        <dbReference type="ARBA" id="ARBA00011245"/>
    </source>
</evidence>
<dbReference type="PIRSF" id="PIRSF004682">
    <property type="entry name" value="GmhB"/>
    <property type="match status" value="1"/>
</dbReference>
<evidence type="ECO:0000313" key="19">
    <source>
        <dbReference type="Proteomes" id="UP000216429"/>
    </source>
</evidence>
<dbReference type="InterPro" id="IPR004446">
    <property type="entry name" value="Heptose_bisP_phosphatase"/>
</dbReference>
<feature type="binding site" evidence="17">
    <location>
        <position position="97"/>
    </location>
    <ligand>
        <name>Zn(2+)</name>
        <dbReference type="ChEBI" id="CHEBI:29105"/>
    </ligand>
</feature>
<dbReference type="NCBIfam" id="TIGR01662">
    <property type="entry name" value="HAD-SF-IIIA"/>
    <property type="match status" value="1"/>
</dbReference>
<comment type="cofactor">
    <cofactor evidence="2 17">
        <name>Mg(2+)</name>
        <dbReference type="ChEBI" id="CHEBI:18420"/>
    </cofactor>
</comment>
<accession>A0A261VVA8</accession>
<comment type="subunit">
    <text evidence="6">Monomer.</text>
</comment>
<proteinExistence type="inferred from homology"/>
<organism evidence="18 19">
    <name type="scientific">Bordetella genomosp. 12</name>
    <dbReference type="NCBI Taxonomy" id="463035"/>
    <lineage>
        <taxon>Bacteria</taxon>
        <taxon>Pseudomonadati</taxon>
        <taxon>Pseudomonadota</taxon>
        <taxon>Betaproteobacteria</taxon>
        <taxon>Burkholderiales</taxon>
        <taxon>Alcaligenaceae</taxon>
        <taxon>Bordetella</taxon>
    </lineage>
</organism>
<feature type="binding site" evidence="17">
    <location>
        <position position="99"/>
    </location>
    <ligand>
        <name>Zn(2+)</name>
        <dbReference type="ChEBI" id="CHEBI:29105"/>
    </ligand>
</feature>
<evidence type="ECO:0000256" key="5">
    <source>
        <dbReference type="ARBA" id="ARBA00004708"/>
    </source>
</evidence>
<name>A0A261VVA8_9BORD</name>
<feature type="binding site" evidence="17">
    <location>
        <position position="7"/>
    </location>
    <ligand>
        <name>Mg(2+)</name>
        <dbReference type="ChEBI" id="CHEBI:18420"/>
    </ligand>
</feature>
<dbReference type="PANTHER" id="PTHR42891">
    <property type="entry name" value="D-GLYCERO-BETA-D-MANNO-HEPTOSE-1,7-BISPHOSPHATE 7-PHOSPHATASE"/>
    <property type="match status" value="1"/>
</dbReference>
<gene>
    <name evidence="18" type="ORF">CAL22_04300</name>
</gene>
<comment type="pathway">
    <text evidence="5">Nucleotide-sugar biosynthesis; ADP-L-glycero-beta-D-manno-heptose biosynthesis; ADP-L-glycero-beta-D-manno-heptose from D-glycero-beta-D-manno-heptose 7-phosphate: step 2/4.</text>
</comment>
<protein>
    <recommendedName>
        <fullName evidence="14">D,D-heptose 1,7-bisphosphate phosphatase</fullName>
        <ecNumber evidence="14">3.1.3.-</ecNumber>
    </recommendedName>
</protein>
<evidence type="ECO:0000256" key="4">
    <source>
        <dbReference type="ARBA" id="ARBA00004496"/>
    </source>
</evidence>
<dbReference type="EMBL" id="NEVU01000001">
    <property type="protein sequence ID" value="OZI77757.1"/>
    <property type="molecule type" value="Genomic_DNA"/>
</dbReference>
<dbReference type="AlphaFoldDB" id="A0A261VVA8"/>
<feature type="active site" description="Proton donor" evidence="15">
    <location>
        <position position="9"/>
    </location>
</feature>
<evidence type="ECO:0000256" key="11">
    <source>
        <dbReference type="ARBA" id="ARBA00022842"/>
    </source>
</evidence>
<keyword evidence="9 14" id="KW-0378">Hydrolase</keyword>
<evidence type="ECO:0000256" key="10">
    <source>
        <dbReference type="ARBA" id="ARBA00022833"/>
    </source>
</evidence>
<comment type="cofactor">
    <cofactor evidence="3 17">
        <name>Zn(2+)</name>
        <dbReference type="ChEBI" id="CHEBI:29105"/>
    </cofactor>
</comment>
<evidence type="ECO:0000256" key="12">
    <source>
        <dbReference type="ARBA" id="ARBA00023277"/>
    </source>
</evidence>
<dbReference type="PANTHER" id="PTHR42891:SF1">
    <property type="entry name" value="D-GLYCERO-BETA-D-MANNO-HEPTOSE-1,7-BISPHOSPHATE 7-PHOSPHATASE"/>
    <property type="match status" value="1"/>
</dbReference>
<evidence type="ECO:0000256" key="15">
    <source>
        <dbReference type="PIRSR" id="PIRSR004682-1"/>
    </source>
</evidence>
<evidence type="ECO:0000256" key="1">
    <source>
        <dbReference type="ARBA" id="ARBA00001226"/>
    </source>
</evidence>
<comment type="similarity">
    <text evidence="13 14">Belongs to the gmhB family.</text>
</comment>
<evidence type="ECO:0000256" key="8">
    <source>
        <dbReference type="ARBA" id="ARBA00022723"/>
    </source>
</evidence>
<dbReference type="Gene3D" id="3.40.50.1000">
    <property type="entry name" value="HAD superfamily/HAD-like"/>
    <property type="match status" value="1"/>
</dbReference>
<feature type="binding site" evidence="17">
    <location>
        <position position="9"/>
    </location>
    <ligand>
        <name>Mg(2+)</name>
        <dbReference type="ChEBI" id="CHEBI:18420"/>
    </ligand>
</feature>
<comment type="caution">
    <text evidence="18">The sequence shown here is derived from an EMBL/GenBank/DDBJ whole genome shotgun (WGS) entry which is preliminary data.</text>
</comment>
<evidence type="ECO:0000256" key="3">
    <source>
        <dbReference type="ARBA" id="ARBA00001947"/>
    </source>
</evidence>
<dbReference type="InterPro" id="IPR036412">
    <property type="entry name" value="HAD-like_sf"/>
</dbReference>
<dbReference type="Proteomes" id="UP000216429">
    <property type="component" value="Unassembled WGS sequence"/>
</dbReference>
<feature type="active site" description="Nucleophile" evidence="15">
    <location>
        <position position="7"/>
    </location>
</feature>
<dbReference type="NCBIfam" id="TIGR01656">
    <property type="entry name" value="Histidinol-ppas"/>
    <property type="match status" value="1"/>
</dbReference>
<dbReference type="RefSeq" id="WP_094810678.1">
    <property type="nucleotide sequence ID" value="NZ_NEVU01000001.1"/>
</dbReference>
<evidence type="ECO:0000313" key="18">
    <source>
        <dbReference type="EMBL" id="OZI77757.1"/>
    </source>
</evidence>
<evidence type="ECO:0000256" key="16">
    <source>
        <dbReference type="PIRSR" id="PIRSR004682-3"/>
    </source>
</evidence>
<keyword evidence="7 14" id="KW-0963">Cytoplasm</keyword>
<dbReference type="GO" id="GO:0046872">
    <property type="term" value="F:metal ion binding"/>
    <property type="evidence" value="ECO:0007669"/>
    <property type="project" value="UniProtKB-KW"/>
</dbReference>
<feature type="binding site" evidence="17">
    <location>
        <position position="89"/>
    </location>
    <ligand>
        <name>Zn(2+)</name>
        <dbReference type="ChEBI" id="CHEBI:29105"/>
    </ligand>
</feature>
<comment type="catalytic activity">
    <reaction evidence="1">
        <text>D-glycero-beta-D-manno-heptose 1,7-bisphosphate + H2O = D-glycero-beta-D-manno-heptose 1-phosphate + phosphate</text>
        <dbReference type="Rhea" id="RHEA:28518"/>
        <dbReference type="ChEBI" id="CHEBI:15377"/>
        <dbReference type="ChEBI" id="CHEBI:43474"/>
        <dbReference type="ChEBI" id="CHEBI:60208"/>
        <dbReference type="ChEBI" id="CHEBI:61593"/>
        <dbReference type="EC" id="3.1.3.82"/>
    </reaction>
</comment>
<evidence type="ECO:0000256" key="7">
    <source>
        <dbReference type="ARBA" id="ARBA00022490"/>
    </source>
</evidence>